<dbReference type="AlphaFoldDB" id="A0A6B0VFW6"/>
<keyword evidence="5" id="KW-0460">Magnesium</keyword>
<organism evidence="19">
    <name type="scientific">Ixodes ricinus</name>
    <name type="common">Common tick</name>
    <name type="synonym">Acarus ricinus</name>
    <dbReference type="NCBI Taxonomy" id="34613"/>
    <lineage>
        <taxon>Eukaryota</taxon>
        <taxon>Metazoa</taxon>
        <taxon>Ecdysozoa</taxon>
        <taxon>Arthropoda</taxon>
        <taxon>Chelicerata</taxon>
        <taxon>Arachnida</taxon>
        <taxon>Acari</taxon>
        <taxon>Parasitiformes</taxon>
        <taxon>Ixodida</taxon>
        <taxon>Ixodoidea</taxon>
        <taxon>Ixodidae</taxon>
        <taxon>Ixodinae</taxon>
        <taxon>Ixodes</taxon>
    </lineage>
</organism>
<keyword evidence="13" id="KW-0106">Calcium</keyword>
<evidence type="ECO:0000256" key="16">
    <source>
        <dbReference type="SAM" id="MobiDB-lite"/>
    </source>
</evidence>
<dbReference type="SUPFAM" id="SSF69989">
    <property type="entry name" value="C-terminal domain of PLC-beta"/>
    <property type="match status" value="1"/>
</dbReference>
<keyword evidence="8" id="KW-1015">Disulfide bond</keyword>
<proteinExistence type="predicted"/>
<feature type="region of interest" description="Disordered" evidence="16">
    <location>
        <begin position="477"/>
        <end position="540"/>
    </location>
</feature>
<evidence type="ECO:0000256" key="2">
    <source>
        <dbReference type="ARBA" id="ARBA00001195"/>
    </source>
</evidence>
<dbReference type="GO" id="GO:0048015">
    <property type="term" value="P:phosphatidylinositol-mediated signaling"/>
    <property type="evidence" value="ECO:0007669"/>
    <property type="project" value="TreeGrafter"/>
</dbReference>
<dbReference type="FunFam" id="2.60.40.150:FF:000008">
    <property type="entry name" value="1-phosphatidylinositol 4,5-bisphosphate phosphodiesterase"/>
    <property type="match status" value="1"/>
</dbReference>
<evidence type="ECO:0000256" key="14">
    <source>
        <dbReference type="RuleBase" id="RU361133"/>
    </source>
</evidence>
<evidence type="ECO:0000256" key="4">
    <source>
        <dbReference type="ARBA" id="ARBA00022801"/>
    </source>
</evidence>
<dbReference type="SMART" id="SM00148">
    <property type="entry name" value="PLCXc"/>
    <property type="match status" value="1"/>
</dbReference>
<dbReference type="CDD" id="cd13361">
    <property type="entry name" value="PH_PLC_beta"/>
    <property type="match status" value="1"/>
</dbReference>
<feature type="binding site" evidence="13">
    <location>
        <position position="329"/>
    </location>
    <ligand>
        <name>Ca(2+)</name>
        <dbReference type="ChEBI" id="CHEBI:29108"/>
    </ligand>
</feature>
<dbReference type="GO" id="GO:0005509">
    <property type="term" value="F:calcium ion binding"/>
    <property type="evidence" value="ECO:0007669"/>
    <property type="project" value="UniProtKB-UniRule"/>
</dbReference>
<feature type="active site" evidence="12">
    <location>
        <position position="328"/>
    </location>
</feature>
<feature type="domain" description="C2" evidence="17">
    <location>
        <begin position="695"/>
        <end position="823"/>
    </location>
</feature>
<dbReference type="EC" id="3.1.4.11" evidence="11"/>
<comment type="catalytic activity">
    <reaction evidence="2 11 14">
        <text>a 1,2-diacyl-sn-glycero-3-phospho-(1D-myo-inositol-4,5-bisphosphate) + H2O = 1D-myo-inositol 1,4,5-trisphosphate + a 1,2-diacyl-sn-glycerol + H(+)</text>
        <dbReference type="Rhea" id="RHEA:33179"/>
        <dbReference type="ChEBI" id="CHEBI:15377"/>
        <dbReference type="ChEBI" id="CHEBI:15378"/>
        <dbReference type="ChEBI" id="CHEBI:17815"/>
        <dbReference type="ChEBI" id="CHEBI:58456"/>
        <dbReference type="ChEBI" id="CHEBI:203600"/>
        <dbReference type="EC" id="3.1.4.11"/>
    </reaction>
</comment>
<dbReference type="InterPro" id="IPR001192">
    <property type="entry name" value="PI-PLC_fam"/>
</dbReference>
<sequence>MTKAYDFNWQRTIPEALLKGCIFDRWEEEKEQVVYEPGALFRVDEYGFFIYWNSEGRDGQVLELSQVNDIRAGGIPKDVRLLAELSSKNRYGLDEVSLTICSGTDMVNINYTHVVCPDPDTAKVWQAGLRSITNNIKANNVCPATCLEKHWIKLGFLVEPEGKLPVRRIAQTFASGKTEKLVYQCIADVGLPGGKNDVIEPKEFTLEKFQELYQRVCPRNDIEELFNTITEGKTDYITLKQFISFLNEKQRDPRLNEILHPFYDERRVREIVGAYETSPELVKEGRLSQGGLVRYLMSDENAPVFLDRLDMYMDMDQPLSHYYINSSHNTYLTGRQFGGKSSVEMYRQVLLAGCRCVELDCWDGKGEDEEPIITHGKAMCTDILFKDVIYAIRDCAFVTSDYPVILSFENHCCKKQQYKLAKYCSEIFGDLLLTEPLPSYPLEPCVSLPTPNELKRKILIKNKRLKPEDEKRELELWKKGQLQNDDDEEEKEDASVTILAPTEEGEGELLDPNSPTQEMPGSKKKKVSSPRDGRGWSTRYSTLTRSADGAVQVEAQLEEQLAMAHYQYTGATVHVHPFLSSLVNYAQPVKFQGFDVAEERSVHFNMSSFAETSALGYLKSQAIEFVNYNKRQLSRIYPKGTRADSSNFLPQIFWNAGCQMVALNFQTPDLPMQLNQGKFEYNGGCGYLLKPDFMRRADKTFDPFAESPVDGVIAAQCSVRVLSGQFLSDKKVGTYVEVDMYGLPTDTIRKEFRTRMVPANGLNPVYNEEPFVFRKVVLPDLAVIRIAVYDENGKMLGQRILPMDGLQAGYRHVSLRTEGNFPMSLAMLFICIELKIYVPDGLGDLMDALSDPRAFLSAQEKRMVQMRAMGIEEADILVNRPDLGSQQKKDDDKREEWRMEAITVDALRTEKDYVKLRRKQIKELEGLRKRHHKDKQQVQKQQCLAVEKLVPKDSPGPVSESEDGGVRALVVQQMHQWSSLLGTHRAQEWDLLRLHLTNQGQLLRSLMLKAQAQQMKQLDAKFERENKEMKMKQAKVSVETAREVSSDKTLRNKAERERRLREKNSNNTKKFIEERKSAALKQSRERERLKKIHEKQLHDLQREIDNGLELYNAAETEYKLCAKLECFV</sequence>
<comment type="catalytic activity">
    <reaction evidence="1">
        <text>an N-(acyl)-sphingosylphosphoethanolamine = an N-(acyl)-sphingosyl-1,3-cyclic phosphate + ethanolamine</text>
        <dbReference type="Rhea" id="RHEA:60648"/>
        <dbReference type="ChEBI" id="CHEBI:57603"/>
        <dbReference type="ChEBI" id="CHEBI:143891"/>
        <dbReference type="ChEBI" id="CHEBI:143892"/>
    </reaction>
</comment>
<keyword evidence="3 13" id="KW-0479">Metal-binding</keyword>
<keyword evidence="7 11" id="KW-0443">Lipid metabolism</keyword>
<dbReference type="PANTHER" id="PTHR10336">
    <property type="entry name" value="PHOSPHOINOSITIDE-SPECIFIC PHOSPHOLIPASE C FAMILY PROTEIN"/>
    <property type="match status" value="1"/>
</dbReference>
<dbReference type="SMART" id="SM00149">
    <property type="entry name" value="PLCYc"/>
    <property type="match status" value="1"/>
</dbReference>
<evidence type="ECO:0000256" key="3">
    <source>
        <dbReference type="ARBA" id="ARBA00022723"/>
    </source>
</evidence>
<dbReference type="Gene3D" id="2.60.40.150">
    <property type="entry name" value="C2 domain"/>
    <property type="match status" value="1"/>
</dbReference>
<comment type="function">
    <text evidence="11">The production of the second messenger molecules diacylglycerol (DAG) and inositol 1,4,5-trisphosphate (IP3) is mediated by activated phosphatidylinositol-specific phospholipase C enzymes.</text>
</comment>
<evidence type="ECO:0000256" key="10">
    <source>
        <dbReference type="ARBA" id="ARBA00023239"/>
    </source>
</evidence>
<evidence type="ECO:0000313" key="19">
    <source>
        <dbReference type="EMBL" id="MXV00923.1"/>
    </source>
</evidence>
<evidence type="ECO:0000256" key="9">
    <source>
        <dbReference type="ARBA" id="ARBA00023224"/>
    </source>
</evidence>
<dbReference type="InterPro" id="IPR042531">
    <property type="entry name" value="PLC-beta_C_sf"/>
</dbReference>
<evidence type="ECO:0000256" key="15">
    <source>
        <dbReference type="SAM" id="Coils"/>
    </source>
</evidence>
<reference evidence="19" key="1">
    <citation type="submission" date="2019-12" db="EMBL/GenBank/DDBJ databases">
        <title>An insight into the sialome of adult female Ixodes ricinus ticks feeding for 6 days.</title>
        <authorList>
            <person name="Perner J."/>
            <person name="Ribeiro J.M.C."/>
        </authorList>
    </citation>
    <scope>NUCLEOTIDE SEQUENCE</scope>
    <source>
        <strain evidence="19">Semi-engorged</strain>
        <tissue evidence="19">Salivary glands</tissue>
    </source>
</reference>
<feature type="domain" description="PI-PLC Y-box" evidence="18">
    <location>
        <begin position="579"/>
        <end position="695"/>
    </location>
</feature>
<dbReference type="InterPro" id="IPR017946">
    <property type="entry name" value="PLC-like_Pdiesterase_TIM-brl"/>
</dbReference>
<dbReference type="Gene3D" id="1.10.238.10">
    <property type="entry name" value="EF-hand"/>
    <property type="match status" value="1"/>
</dbReference>
<dbReference type="GO" id="GO:0016042">
    <property type="term" value="P:lipid catabolic process"/>
    <property type="evidence" value="ECO:0007669"/>
    <property type="project" value="UniProtKB-KW"/>
</dbReference>
<evidence type="ECO:0000256" key="8">
    <source>
        <dbReference type="ARBA" id="ARBA00023157"/>
    </source>
</evidence>
<evidence type="ECO:0000256" key="11">
    <source>
        <dbReference type="PIRNR" id="PIRNR000956"/>
    </source>
</evidence>
<dbReference type="InterPro" id="IPR000008">
    <property type="entry name" value="C2_dom"/>
</dbReference>
<dbReference type="GO" id="GO:0008344">
    <property type="term" value="P:adult locomotory behavior"/>
    <property type="evidence" value="ECO:0007669"/>
    <property type="project" value="UniProtKB-ARBA"/>
</dbReference>
<feature type="active site" evidence="12">
    <location>
        <position position="375"/>
    </location>
</feature>
<dbReference type="EMBL" id="GIFC01018839">
    <property type="protein sequence ID" value="MXV00923.1"/>
    <property type="molecule type" value="Transcribed_RNA"/>
</dbReference>
<evidence type="ECO:0000256" key="12">
    <source>
        <dbReference type="PIRSR" id="PIRSR000956-1"/>
    </source>
</evidence>
<dbReference type="PROSITE" id="PS50004">
    <property type="entry name" value="C2"/>
    <property type="match status" value="1"/>
</dbReference>
<dbReference type="GO" id="GO:0051209">
    <property type="term" value="P:release of sequestered calcium ion into cytosol"/>
    <property type="evidence" value="ECO:0007669"/>
    <property type="project" value="TreeGrafter"/>
</dbReference>
<dbReference type="InterPro" id="IPR035892">
    <property type="entry name" value="C2_domain_sf"/>
</dbReference>
<feature type="region of interest" description="Disordered" evidence="16">
    <location>
        <begin position="1040"/>
        <end position="1070"/>
    </location>
</feature>
<feature type="binding site" evidence="13">
    <location>
        <position position="358"/>
    </location>
    <ligand>
        <name>Ca(2+)</name>
        <dbReference type="ChEBI" id="CHEBI:29108"/>
    </ligand>
</feature>
<dbReference type="InterPro" id="IPR037862">
    <property type="entry name" value="PLC-beta_PH"/>
</dbReference>
<evidence type="ECO:0000256" key="1">
    <source>
        <dbReference type="ARBA" id="ARBA00000110"/>
    </source>
</evidence>
<dbReference type="Pfam" id="PF17787">
    <property type="entry name" value="PH_14"/>
    <property type="match status" value="1"/>
</dbReference>
<feature type="coiled-coil region" evidence="15">
    <location>
        <begin position="1008"/>
        <end position="1035"/>
    </location>
</feature>
<keyword evidence="10" id="KW-0456">Lyase</keyword>
<dbReference type="InterPro" id="IPR053945">
    <property type="entry name" value="PLCB1-4-like_EFh"/>
</dbReference>
<dbReference type="Pfam" id="PF00168">
    <property type="entry name" value="C2"/>
    <property type="match status" value="1"/>
</dbReference>
<dbReference type="SUPFAM" id="SSF50729">
    <property type="entry name" value="PH domain-like"/>
    <property type="match status" value="1"/>
</dbReference>
<feature type="binding site" evidence="13">
    <location>
        <position position="409"/>
    </location>
    <ligand>
        <name>Ca(2+)</name>
        <dbReference type="ChEBI" id="CHEBI:29108"/>
    </ligand>
</feature>
<evidence type="ECO:0000256" key="7">
    <source>
        <dbReference type="ARBA" id="ARBA00023098"/>
    </source>
</evidence>
<dbReference type="FunFam" id="1.10.238.10:FF:000024">
    <property type="entry name" value="1-phosphatidylinositol 4,5-bisphosphate phosphodiesterase"/>
    <property type="match status" value="1"/>
</dbReference>
<keyword evidence="6 11" id="KW-0442">Lipid degradation</keyword>
<dbReference type="Gene3D" id="3.20.20.190">
    <property type="entry name" value="Phosphatidylinositol (PI) phosphodiesterase"/>
    <property type="match status" value="1"/>
</dbReference>
<dbReference type="InterPro" id="IPR001711">
    <property type="entry name" value="PLipase_C_Pinositol-sp_Y"/>
</dbReference>
<dbReference type="InterPro" id="IPR011992">
    <property type="entry name" value="EF-hand-dom_pair"/>
</dbReference>
<evidence type="ECO:0000256" key="5">
    <source>
        <dbReference type="ARBA" id="ARBA00022842"/>
    </source>
</evidence>
<evidence type="ECO:0000256" key="13">
    <source>
        <dbReference type="PIRSR" id="PIRSR000956-2"/>
    </source>
</evidence>
<dbReference type="GO" id="GO:0043153">
    <property type="term" value="P:entrainment of circadian clock by photoperiod"/>
    <property type="evidence" value="ECO:0007669"/>
    <property type="project" value="UniProtKB-ARBA"/>
</dbReference>
<accession>A0A6B0VFW6</accession>
<evidence type="ECO:0000259" key="18">
    <source>
        <dbReference type="PROSITE" id="PS50008"/>
    </source>
</evidence>
<dbReference type="Gene3D" id="1.20.1230.10">
    <property type="entry name" value="Phospholipase C beta, distal C-terminal domain"/>
    <property type="match status" value="1"/>
</dbReference>
<dbReference type="PROSITE" id="PS50008">
    <property type="entry name" value="PIPLC_Y_DOMAIN"/>
    <property type="match status" value="1"/>
</dbReference>
<dbReference type="Pfam" id="PF00387">
    <property type="entry name" value="PI-PLC-Y"/>
    <property type="match status" value="1"/>
</dbReference>
<dbReference type="Pfam" id="PF00388">
    <property type="entry name" value="PI-PLC-X"/>
    <property type="match status" value="1"/>
</dbReference>
<dbReference type="PROSITE" id="PS50007">
    <property type="entry name" value="PIPLC_X_DOMAIN"/>
    <property type="match status" value="1"/>
</dbReference>
<feature type="binding site" evidence="13">
    <location>
        <position position="360"/>
    </location>
    <ligand>
        <name>Ca(2+)</name>
        <dbReference type="ChEBI" id="CHEBI:29108"/>
    </ligand>
</feature>
<dbReference type="Gene3D" id="2.30.29.240">
    <property type="match status" value="1"/>
</dbReference>
<dbReference type="GO" id="GO:0004435">
    <property type="term" value="F:phosphatidylinositol-4,5-bisphosphate phospholipase C activity"/>
    <property type="evidence" value="ECO:0007669"/>
    <property type="project" value="UniProtKB-UniRule"/>
</dbReference>
<dbReference type="GO" id="GO:0046488">
    <property type="term" value="P:phosphatidylinositol metabolic process"/>
    <property type="evidence" value="ECO:0007669"/>
    <property type="project" value="TreeGrafter"/>
</dbReference>
<dbReference type="PANTHER" id="PTHR10336:SF36">
    <property type="entry name" value="1-PHOSPHATIDYLINOSITOL 4,5-BISPHOSPHATE PHOSPHODIESTERASE BETA-4"/>
    <property type="match status" value="1"/>
</dbReference>
<dbReference type="SMART" id="SM00239">
    <property type="entry name" value="C2"/>
    <property type="match status" value="1"/>
</dbReference>
<dbReference type="SUPFAM" id="SSF49562">
    <property type="entry name" value="C2 domain (Calcium/lipid-binding domain, CaLB)"/>
    <property type="match status" value="1"/>
</dbReference>
<dbReference type="FunFam" id="2.30.29.240:FF:000001">
    <property type="entry name" value="1-phosphatidylinositol 4,5-bisphosphate phosphodiesterase"/>
    <property type="match status" value="1"/>
</dbReference>
<comment type="cofactor">
    <cofactor evidence="13">
        <name>Ca(2+)</name>
        <dbReference type="ChEBI" id="CHEBI:29108"/>
    </cofactor>
    <text evidence="13">Binds 1 Ca(2+) ion per subunit.</text>
</comment>
<dbReference type="FunFam" id="3.20.20.190:FF:000005">
    <property type="entry name" value="1-phosphatidylinositol 4,5-bisphosphate phosphodiesterase"/>
    <property type="match status" value="1"/>
</dbReference>
<evidence type="ECO:0000259" key="17">
    <source>
        <dbReference type="PROSITE" id="PS50004"/>
    </source>
</evidence>
<dbReference type="SUPFAM" id="SSF47473">
    <property type="entry name" value="EF-hand"/>
    <property type="match status" value="1"/>
</dbReference>
<dbReference type="Pfam" id="PF22631">
    <property type="entry name" value="PLCB1-4-like_EFh"/>
    <property type="match status" value="1"/>
</dbReference>
<dbReference type="InterPro" id="IPR016280">
    <property type="entry name" value="PLC-beta"/>
</dbReference>
<protein>
    <recommendedName>
        <fullName evidence="11">1-phosphatidylinositol 4,5-bisphosphate phosphodiesterase</fullName>
        <ecNumber evidence="11">3.1.4.11</ecNumber>
    </recommendedName>
</protein>
<dbReference type="CDD" id="cd00275">
    <property type="entry name" value="C2_PLC_like"/>
    <property type="match status" value="1"/>
</dbReference>
<feature type="coiled-coil region" evidence="15">
    <location>
        <begin position="1083"/>
        <end position="1117"/>
    </location>
</feature>
<dbReference type="PIRSF" id="PIRSF000956">
    <property type="entry name" value="PLC-beta"/>
    <property type="match status" value="1"/>
</dbReference>
<dbReference type="InterPro" id="IPR000909">
    <property type="entry name" value="PLipase_C_PInositol-sp_X_dom"/>
</dbReference>
<keyword evidence="4 11" id="KW-0378">Hydrolase</keyword>
<name>A0A6B0VFW6_IXORI</name>
<dbReference type="PRINTS" id="PR00390">
    <property type="entry name" value="PHPHLIPASEC"/>
</dbReference>
<evidence type="ECO:0000256" key="6">
    <source>
        <dbReference type="ARBA" id="ARBA00022963"/>
    </source>
</evidence>
<dbReference type="GO" id="GO:0016829">
    <property type="term" value="F:lyase activity"/>
    <property type="evidence" value="ECO:0007669"/>
    <property type="project" value="UniProtKB-KW"/>
</dbReference>
<dbReference type="CDD" id="cd08591">
    <property type="entry name" value="PI-PLCc_beta"/>
    <property type="match status" value="1"/>
</dbReference>
<keyword evidence="15" id="KW-0175">Coiled coil</keyword>
<keyword evidence="9 11" id="KW-0807">Transducer</keyword>
<dbReference type="SUPFAM" id="SSF51695">
    <property type="entry name" value="PLC-like phosphodiesterases"/>
    <property type="match status" value="1"/>
</dbReference>